<reference evidence="10" key="1">
    <citation type="journal article" date="2016" name="Nature">
        <title>The genome of the seagrass Zostera marina reveals angiosperm adaptation to the sea.</title>
        <authorList>
            <person name="Olsen J.L."/>
            <person name="Rouze P."/>
            <person name="Verhelst B."/>
            <person name="Lin Y.-C."/>
            <person name="Bayer T."/>
            <person name="Collen J."/>
            <person name="Dattolo E."/>
            <person name="De Paoli E."/>
            <person name="Dittami S."/>
            <person name="Maumus F."/>
            <person name="Michel G."/>
            <person name="Kersting A."/>
            <person name="Lauritano C."/>
            <person name="Lohaus R."/>
            <person name="Toepel M."/>
            <person name="Tonon T."/>
            <person name="Vanneste K."/>
            <person name="Amirebrahimi M."/>
            <person name="Brakel J."/>
            <person name="Bostroem C."/>
            <person name="Chovatia M."/>
            <person name="Grimwood J."/>
            <person name="Jenkins J.W."/>
            <person name="Jueterbock A."/>
            <person name="Mraz A."/>
            <person name="Stam W.T."/>
            <person name="Tice H."/>
            <person name="Bornberg-Bauer E."/>
            <person name="Green P.J."/>
            <person name="Pearson G.A."/>
            <person name="Procaccini G."/>
            <person name="Duarte C.M."/>
            <person name="Schmutz J."/>
            <person name="Reusch T.B.H."/>
            <person name="Van de Peer Y."/>
        </authorList>
    </citation>
    <scope>NUCLEOTIDE SEQUENCE [LARGE SCALE GENOMIC DNA]</scope>
    <source>
        <strain evidence="10">cv. Finnish</strain>
    </source>
</reference>
<evidence type="ECO:0000313" key="9">
    <source>
        <dbReference type="EMBL" id="KMZ65926.1"/>
    </source>
</evidence>
<dbReference type="PANTHER" id="PTHR10252">
    <property type="entry name" value="HISTONE-LIKE TRANSCRIPTION FACTOR CCAAT-RELATED"/>
    <property type="match status" value="1"/>
</dbReference>
<feature type="compositionally biased region" description="Basic and acidic residues" evidence="7">
    <location>
        <begin position="1"/>
        <end position="16"/>
    </location>
</feature>
<feature type="compositionally biased region" description="Polar residues" evidence="7">
    <location>
        <begin position="17"/>
        <end position="30"/>
    </location>
</feature>
<dbReference type="Proteomes" id="UP000036987">
    <property type="component" value="Unassembled WGS sequence"/>
</dbReference>
<dbReference type="Gene3D" id="1.10.20.10">
    <property type="entry name" value="Histone, subunit A"/>
    <property type="match status" value="1"/>
</dbReference>
<dbReference type="FunFam" id="1.10.20.10:FF:000006">
    <property type="entry name" value="Nuclear transcription factor Y subunit gamma"/>
    <property type="match status" value="1"/>
</dbReference>
<dbReference type="EMBL" id="LFYR01000997">
    <property type="protein sequence ID" value="KMZ65926.1"/>
    <property type="molecule type" value="Genomic_DNA"/>
</dbReference>
<evidence type="ECO:0000256" key="2">
    <source>
        <dbReference type="ARBA" id="ARBA00023015"/>
    </source>
</evidence>
<evidence type="ECO:0000313" key="10">
    <source>
        <dbReference type="Proteomes" id="UP000036987"/>
    </source>
</evidence>
<keyword evidence="4" id="KW-0804">Transcription</keyword>
<evidence type="ECO:0000256" key="6">
    <source>
        <dbReference type="ARBA" id="ARBA00038129"/>
    </source>
</evidence>
<dbReference type="STRING" id="29655.A0A0K9PAB1"/>
<evidence type="ECO:0000256" key="5">
    <source>
        <dbReference type="ARBA" id="ARBA00023242"/>
    </source>
</evidence>
<protein>
    <submittedName>
        <fullName evidence="9">Nuclear transcription factor Y subunit C-2</fullName>
    </submittedName>
</protein>
<comment type="similarity">
    <text evidence="6">Belongs to the NFYC/HAP5 subunit family.</text>
</comment>
<comment type="caution">
    <text evidence="9">The sequence shown here is derived from an EMBL/GenBank/DDBJ whole genome shotgun (WGS) entry which is preliminary data.</text>
</comment>
<dbReference type="InterPro" id="IPR009072">
    <property type="entry name" value="Histone-fold"/>
</dbReference>
<feature type="region of interest" description="Disordered" evidence="7">
    <location>
        <begin position="1"/>
        <end position="39"/>
    </location>
</feature>
<dbReference type="GO" id="GO:0005634">
    <property type="term" value="C:nucleus"/>
    <property type="evidence" value="ECO:0000318"/>
    <property type="project" value="GO_Central"/>
</dbReference>
<keyword evidence="5" id="KW-0539">Nucleus</keyword>
<dbReference type="GO" id="GO:0003677">
    <property type="term" value="F:DNA binding"/>
    <property type="evidence" value="ECO:0007669"/>
    <property type="project" value="UniProtKB-KW"/>
</dbReference>
<name>A0A0K9PAB1_ZOSMR</name>
<dbReference type="CDD" id="cd22908">
    <property type="entry name" value="HFD_NFYC-like"/>
    <property type="match status" value="1"/>
</dbReference>
<dbReference type="InterPro" id="IPR050568">
    <property type="entry name" value="Transcr_DNA_Rep_Reg"/>
</dbReference>
<gene>
    <name evidence="9" type="ORF">ZOSMA_305G00040</name>
</gene>
<evidence type="ECO:0000256" key="7">
    <source>
        <dbReference type="SAM" id="MobiDB-lite"/>
    </source>
</evidence>
<dbReference type="GO" id="GO:0046982">
    <property type="term" value="F:protein heterodimerization activity"/>
    <property type="evidence" value="ECO:0007669"/>
    <property type="project" value="InterPro"/>
</dbReference>
<sequence length="202" mass="23235">MDQNGEDHSYHSDHSIQSDGHNNQNYNTLSPHPPVMVPDEDPSFVDVLSPYSAVVMHQQQQQQHHVNDVINYHLYQQDIFFADQTHEIENMTDFKTHSLPLARIKKIMKADEDVRMIAAEAPVVFSRACEMFILQLTLQAWAYAEENKRRTLQKNDIAMAISNSDSFDFLIDVIPREDLREEHSAVGVVGDSLGSNNFYYIQ</sequence>
<dbReference type="Pfam" id="PF00808">
    <property type="entry name" value="CBFD_NFYB_HMF"/>
    <property type="match status" value="1"/>
</dbReference>
<dbReference type="AlphaFoldDB" id="A0A0K9PAB1"/>
<dbReference type="OrthoDB" id="1272441at2759"/>
<organism evidence="9 10">
    <name type="scientific">Zostera marina</name>
    <name type="common">Eelgrass</name>
    <dbReference type="NCBI Taxonomy" id="29655"/>
    <lineage>
        <taxon>Eukaryota</taxon>
        <taxon>Viridiplantae</taxon>
        <taxon>Streptophyta</taxon>
        <taxon>Embryophyta</taxon>
        <taxon>Tracheophyta</taxon>
        <taxon>Spermatophyta</taxon>
        <taxon>Magnoliopsida</taxon>
        <taxon>Liliopsida</taxon>
        <taxon>Zosteraceae</taxon>
        <taxon>Zostera</taxon>
    </lineage>
</organism>
<proteinExistence type="inferred from homology"/>
<keyword evidence="3" id="KW-0238">DNA-binding</keyword>
<dbReference type="PANTHER" id="PTHR10252:SF106">
    <property type="entry name" value="NUCLEAR TRANSCRIPTION FACTOR Y SUBUNIT C-3-RELATED"/>
    <property type="match status" value="1"/>
</dbReference>
<evidence type="ECO:0000256" key="4">
    <source>
        <dbReference type="ARBA" id="ARBA00023163"/>
    </source>
</evidence>
<keyword evidence="10" id="KW-1185">Reference proteome</keyword>
<feature type="domain" description="Transcription factor CBF/NF-Y/archaeal histone" evidence="8">
    <location>
        <begin position="98"/>
        <end position="161"/>
    </location>
</feature>
<accession>A0A0K9PAB1</accession>
<dbReference type="GO" id="GO:0006357">
    <property type="term" value="P:regulation of transcription by RNA polymerase II"/>
    <property type="evidence" value="ECO:0000318"/>
    <property type="project" value="GO_Central"/>
</dbReference>
<comment type="subcellular location">
    <subcellularLocation>
        <location evidence="1">Nucleus</location>
    </subcellularLocation>
</comment>
<dbReference type="InterPro" id="IPR003958">
    <property type="entry name" value="CBFA_NFYB_domain"/>
</dbReference>
<evidence type="ECO:0000256" key="3">
    <source>
        <dbReference type="ARBA" id="ARBA00023125"/>
    </source>
</evidence>
<dbReference type="SUPFAM" id="SSF47113">
    <property type="entry name" value="Histone-fold"/>
    <property type="match status" value="1"/>
</dbReference>
<evidence type="ECO:0000256" key="1">
    <source>
        <dbReference type="ARBA" id="ARBA00004123"/>
    </source>
</evidence>
<dbReference type="GO" id="GO:0000981">
    <property type="term" value="F:DNA-binding transcription factor activity, RNA polymerase II-specific"/>
    <property type="evidence" value="ECO:0000318"/>
    <property type="project" value="GO_Central"/>
</dbReference>
<evidence type="ECO:0000259" key="8">
    <source>
        <dbReference type="Pfam" id="PF00808"/>
    </source>
</evidence>
<keyword evidence="2" id="KW-0805">Transcription regulation</keyword>